<dbReference type="EMBL" id="SPUK01000011">
    <property type="protein sequence ID" value="TQV93642.1"/>
    <property type="molecule type" value="Genomic_DNA"/>
</dbReference>
<name>A0A545UW10_9HYPO</name>
<proteinExistence type="inferred from homology"/>
<dbReference type="PANTHER" id="PTHR11360">
    <property type="entry name" value="MONOCARBOXYLATE TRANSPORTER"/>
    <property type="match status" value="1"/>
</dbReference>
<dbReference type="GO" id="GO:0022857">
    <property type="term" value="F:transmembrane transporter activity"/>
    <property type="evidence" value="ECO:0007669"/>
    <property type="project" value="InterPro"/>
</dbReference>
<dbReference type="PANTHER" id="PTHR11360:SF252">
    <property type="entry name" value="MAJOR FACILITATOR SUPERFAMILY (MFS) PROFILE DOMAIN-CONTAINING PROTEIN-RELATED"/>
    <property type="match status" value="1"/>
</dbReference>
<comment type="subcellular location">
    <subcellularLocation>
        <location evidence="1">Membrane</location>
        <topology evidence="1">Multi-pass membrane protein</topology>
    </subcellularLocation>
</comment>
<feature type="transmembrane region" description="Helical" evidence="3">
    <location>
        <begin position="234"/>
        <end position="253"/>
    </location>
</feature>
<evidence type="ECO:0000256" key="2">
    <source>
        <dbReference type="ARBA" id="ARBA00006727"/>
    </source>
</evidence>
<feature type="transmembrane region" description="Helical" evidence="3">
    <location>
        <begin position="65"/>
        <end position="85"/>
    </location>
</feature>
<feature type="transmembrane region" description="Helical" evidence="3">
    <location>
        <begin position="154"/>
        <end position="180"/>
    </location>
</feature>
<dbReference type="InterPro" id="IPR050327">
    <property type="entry name" value="Proton-linked_MCT"/>
</dbReference>
<dbReference type="InterPro" id="IPR036259">
    <property type="entry name" value="MFS_trans_sf"/>
</dbReference>
<protein>
    <submittedName>
        <fullName evidence="5">Monocarboxylate transporter</fullName>
    </submittedName>
</protein>
<feature type="transmembrane region" description="Helical" evidence="3">
    <location>
        <begin position="130"/>
        <end position="148"/>
    </location>
</feature>
<comment type="similarity">
    <text evidence="2">Belongs to the major facilitator superfamily. Monocarboxylate porter (TC 2.A.1.13) family.</text>
</comment>
<evidence type="ECO:0000313" key="5">
    <source>
        <dbReference type="EMBL" id="TQV93642.1"/>
    </source>
</evidence>
<evidence type="ECO:0000259" key="4">
    <source>
        <dbReference type="PROSITE" id="PS50850"/>
    </source>
</evidence>
<dbReference type="Pfam" id="PF07690">
    <property type="entry name" value="MFS_1"/>
    <property type="match status" value="1"/>
</dbReference>
<accession>A0A545UW10</accession>
<dbReference type="PROSITE" id="PS50850">
    <property type="entry name" value="MFS"/>
    <property type="match status" value="1"/>
</dbReference>
<comment type="caution">
    <text evidence="5">The sequence shown here is derived from an EMBL/GenBank/DDBJ whole genome shotgun (WGS) entry which is preliminary data.</text>
</comment>
<dbReference type="Proteomes" id="UP000315783">
    <property type="component" value="Unassembled WGS sequence"/>
</dbReference>
<sequence>MVDQLVNKDDTSYAWTMRAVGFTQVRDGRGLPTNPESCIRTNTPRNTAVKLSSFPIASALRRRPILVMASGLILHFLGIYVPYFYAPLYGQSLGARPQTAFQLSAVLNASTFFGRFVMGALSDRLGHCNTLVLCVAVSAVLAFAWQAVSTVAGMFAWVVFYGWFSGASVSLQSPAIVPLVPAPKLALMGPYIAILCQISSFGSLAGNPIAGALLHEGANASSTEEVRASFRPESFHTMMWFTGAVLFGASVFYQAARFMHTPKVWSKA</sequence>
<keyword evidence="6" id="KW-1185">Reference proteome</keyword>
<dbReference type="AlphaFoldDB" id="A0A545UW10"/>
<organism evidence="5 6">
    <name type="scientific">Cordyceps javanica</name>
    <dbReference type="NCBI Taxonomy" id="43265"/>
    <lineage>
        <taxon>Eukaryota</taxon>
        <taxon>Fungi</taxon>
        <taxon>Dikarya</taxon>
        <taxon>Ascomycota</taxon>
        <taxon>Pezizomycotina</taxon>
        <taxon>Sordariomycetes</taxon>
        <taxon>Hypocreomycetidae</taxon>
        <taxon>Hypocreales</taxon>
        <taxon>Cordycipitaceae</taxon>
        <taxon>Cordyceps</taxon>
    </lineage>
</organism>
<evidence type="ECO:0000256" key="1">
    <source>
        <dbReference type="ARBA" id="ARBA00004141"/>
    </source>
</evidence>
<dbReference type="GO" id="GO:0016020">
    <property type="term" value="C:membrane"/>
    <property type="evidence" value="ECO:0007669"/>
    <property type="project" value="UniProtKB-SubCell"/>
</dbReference>
<keyword evidence="3" id="KW-1133">Transmembrane helix</keyword>
<dbReference type="SUPFAM" id="SSF103473">
    <property type="entry name" value="MFS general substrate transporter"/>
    <property type="match status" value="1"/>
</dbReference>
<dbReference type="InterPro" id="IPR011701">
    <property type="entry name" value="MFS"/>
</dbReference>
<reference evidence="5 6" key="1">
    <citation type="journal article" date="2019" name="Appl. Microbiol. Biotechnol.">
        <title>Genome sequence of Isaria javanica and comparative genome analysis insights into family S53 peptidase evolution in fungal entomopathogens.</title>
        <authorList>
            <person name="Lin R."/>
            <person name="Zhang X."/>
            <person name="Xin B."/>
            <person name="Zou M."/>
            <person name="Gao Y."/>
            <person name="Qin F."/>
            <person name="Hu Q."/>
            <person name="Xie B."/>
            <person name="Cheng X."/>
        </authorList>
    </citation>
    <scope>NUCLEOTIDE SEQUENCE [LARGE SCALE GENOMIC DNA]</scope>
    <source>
        <strain evidence="5 6">IJ1G</strain>
    </source>
</reference>
<keyword evidence="3" id="KW-0472">Membrane</keyword>
<feature type="domain" description="Major facilitator superfamily (MFS) profile" evidence="4">
    <location>
        <begin position="64"/>
        <end position="268"/>
    </location>
</feature>
<gene>
    <name evidence="5" type="ORF">IF1G_07374</name>
</gene>
<keyword evidence="3" id="KW-0812">Transmembrane</keyword>
<feature type="transmembrane region" description="Helical" evidence="3">
    <location>
        <begin position="100"/>
        <end position="118"/>
    </location>
</feature>
<dbReference type="InterPro" id="IPR020846">
    <property type="entry name" value="MFS_dom"/>
</dbReference>
<feature type="transmembrane region" description="Helical" evidence="3">
    <location>
        <begin position="192"/>
        <end position="214"/>
    </location>
</feature>
<evidence type="ECO:0000256" key="3">
    <source>
        <dbReference type="SAM" id="Phobius"/>
    </source>
</evidence>
<evidence type="ECO:0000313" key="6">
    <source>
        <dbReference type="Proteomes" id="UP000315783"/>
    </source>
</evidence>
<dbReference type="Gene3D" id="1.20.1250.20">
    <property type="entry name" value="MFS general substrate transporter like domains"/>
    <property type="match status" value="1"/>
</dbReference>